<organism evidence="3">
    <name type="scientific">Hemiselmis andersenii</name>
    <name type="common">Cryptophyte alga</name>
    <dbReference type="NCBI Taxonomy" id="464988"/>
    <lineage>
        <taxon>Eukaryota</taxon>
        <taxon>Cryptophyceae</taxon>
        <taxon>Cryptomonadales</taxon>
        <taxon>Hemiselmidaceae</taxon>
        <taxon>Hemiselmis</taxon>
    </lineage>
</organism>
<keyword evidence="2" id="KW-0812">Transmembrane</keyword>
<keyword evidence="2" id="KW-1133">Transmembrane helix</keyword>
<feature type="transmembrane region" description="Helical" evidence="2">
    <location>
        <begin position="103"/>
        <end position="121"/>
    </location>
</feature>
<dbReference type="RefSeq" id="YP_001874769.1">
    <property type="nucleotide sequence ID" value="NC_010637.1"/>
</dbReference>
<dbReference type="AlphaFoldDB" id="B2MWT1"/>
<feature type="transmembrane region" description="Helical" evidence="2">
    <location>
        <begin position="141"/>
        <end position="163"/>
    </location>
</feature>
<sequence>MNYKRKKNLHQKLHLENTRLNYKFFIIIQLKSINTYQWSLMANELLKYNFKVKAFSTRLLHKNACFIPVNLARVCLSRKQKMYGGKIGILYPTNSCLVDIKQVLHFLEATGFALFLFAFVNERFLGVPSLKKIANISSKTGSLQIIGSLLYPIISLIGTLQLVNKQQ</sequence>
<protein>
    <submittedName>
        <fullName evidence="3">Uncharacterized protein</fullName>
    </submittedName>
</protein>
<keyword evidence="3" id="KW-0496">Mitochondrion</keyword>
<dbReference type="EMBL" id="EU651892">
    <property type="protein sequence ID" value="ACC78223.1"/>
    <property type="molecule type" value="Genomic_DNA"/>
</dbReference>
<name>B2MWT1_HEMAN</name>
<dbReference type="InterPro" id="IPR043141">
    <property type="entry name" value="Ribosomal_uL10-like_sf"/>
</dbReference>
<proteinExistence type="inferred from homology"/>
<comment type="similarity">
    <text evidence="1">Belongs to the universal ribosomal protein uL10 family.</text>
</comment>
<evidence type="ECO:0000256" key="2">
    <source>
        <dbReference type="SAM" id="Phobius"/>
    </source>
</evidence>
<geneLocation type="mitochondrion" evidence="3"/>
<evidence type="ECO:0000256" key="1">
    <source>
        <dbReference type="ARBA" id="ARBA00008889"/>
    </source>
</evidence>
<dbReference type="GeneID" id="6261967"/>
<keyword evidence="2" id="KW-0472">Membrane</keyword>
<evidence type="ECO:0000313" key="3">
    <source>
        <dbReference type="EMBL" id="ACC78223.1"/>
    </source>
</evidence>
<gene>
    <name evidence="3" type="ORF">HAM_017</name>
</gene>
<dbReference type="SUPFAM" id="SSF160369">
    <property type="entry name" value="Ribosomal protein L10-like"/>
    <property type="match status" value="1"/>
</dbReference>
<reference evidence="3" key="1">
    <citation type="journal article" date="2008" name="BMC Genomics">
        <title>Complete sequence and analysis of the mitochondrial genome of Hemiselmis andersenii CCMP644 (Cryptophyceae).</title>
        <authorList>
            <person name="Kim E."/>
            <person name="Lane C.E."/>
            <person name="Curtis B.A."/>
            <person name="Kozera C."/>
            <person name="Bowman S."/>
            <person name="Archibald J.M."/>
        </authorList>
    </citation>
    <scope>NUCLEOTIDE SEQUENCE [LARGE SCALE GENOMIC DNA]</scope>
    <source>
        <strain evidence="3">CCMP 644</strain>
        <strain>CCMP644</strain>
    </source>
</reference>
<accession>B2MWT1</accession>